<dbReference type="PRINTS" id="PR00821">
    <property type="entry name" value="TAGLIPASE"/>
</dbReference>
<dbReference type="RefSeq" id="XP_012239344.1">
    <property type="nucleotide sequence ID" value="XM_012383921.3"/>
</dbReference>
<dbReference type="CDD" id="cd00707">
    <property type="entry name" value="Pancreat_lipase_like"/>
    <property type="match status" value="1"/>
</dbReference>
<dbReference type="InterPro" id="IPR000734">
    <property type="entry name" value="TAG_lipase"/>
</dbReference>
<keyword evidence="5" id="KW-0964">Secreted</keyword>
<keyword evidence="7" id="KW-1015">Disulfide bond</keyword>
<evidence type="ECO:0000259" key="9">
    <source>
        <dbReference type="Pfam" id="PF00151"/>
    </source>
</evidence>
<dbReference type="AlphaFoldDB" id="A0A6P3UR10"/>
<accession>A0A6P3UR10</accession>
<dbReference type="KEGG" id="bim:100748405"/>
<feature type="domain" description="Lipase" evidence="9">
    <location>
        <begin position="61"/>
        <end position="301"/>
    </location>
</feature>
<evidence type="ECO:0000256" key="4">
    <source>
        <dbReference type="ARBA" id="ARBA00013179"/>
    </source>
</evidence>
<dbReference type="OrthoDB" id="199913at2759"/>
<dbReference type="Proteomes" id="UP000515180">
    <property type="component" value="Unplaced"/>
</dbReference>
<dbReference type="SUPFAM" id="SSF53474">
    <property type="entry name" value="alpha/beta-Hydrolases"/>
    <property type="match status" value="1"/>
</dbReference>
<dbReference type="PANTHER" id="PTHR11610:SF173">
    <property type="entry name" value="LIPASE DOMAIN-CONTAINING PROTEIN-RELATED"/>
    <property type="match status" value="1"/>
</dbReference>
<evidence type="ECO:0000256" key="3">
    <source>
        <dbReference type="ARBA" id="ARBA00010701"/>
    </source>
</evidence>
<organism evidence="10 11">
    <name type="scientific">Bombus impatiens</name>
    <name type="common">Bumblebee</name>
    <dbReference type="NCBI Taxonomy" id="132113"/>
    <lineage>
        <taxon>Eukaryota</taxon>
        <taxon>Metazoa</taxon>
        <taxon>Ecdysozoa</taxon>
        <taxon>Arthropoda</taxon>
        <taxon>Hexapoda</taxon>
        <taxon>Insecta</taxon>
        <taxon>Pterygota</taxon>
        <taxon>Neoptera</taxon>
        <taxon>Endopterygota</taxon>
        <taxon>Hymenoptera</taxon>
        <taxon>Apocrita</taxon>
        <taxon>Aculeata</taxon>
        <taxon>Apoidea</taxon>
        <taxon>Anthophila</taxon>
        <taxon>Apidae</taxon>
        <taxon>Bombus</taxon>
        <taxon>Pyrobombus</taxon>
    </lineage>
</organism>
<dbReference type="InterPro" id="IPR029058">
    <property type="entry name" value="AB_hydrolase_fold"/>
</dbReference>
<comment type="subcellular location">
    <subcellularLocation>
        <location evidence="2">Secreted</location>
    </subcellularLocation>
</comment>
<dbReference type="EC" id="3.1.1.32" evidence="4"/>
<evidence type="ECO:0000256" key="2">
    <source>
        <dbReference type="ARBA" id="ARBA00004613"/>
    </source>
</evidence>
<proteinExistence type="inferred from homology"/>
<evidence type="ECO:0000256" key="7">
    <source>
        <dbReference type="ARBA" id="ARBA00023157"/>
    </source>
</evidence>
<dbReference type="GO" id="GO:0016042">
    <property type="term" value="P:lipid catabolic process"/>
    <property type="evidence" value="ECO:0007669"/>
    <property type="project" value="TreeGrafter"/>
</dbReference>
<keyword evidence="6" id="KW-0378">Hydrolase</keyword>
<evidence type="ECO:0000256" key="1">
    <source>
        <dbReference type="ARBA" id="ARBA00000111"/>
    </source>
</evidence>
<evidence type="ECO:0000313" key="10">
    <source>
        <dbReference type="Proteomes" id="UP000515180"/>
    </source>
</evidence>
<sequence>MVNVPLSTLYPMVLSMLTYISPTLKTDGNGYITRFEINEEPLPKNLTLDTYLDAISYLDTINFTLYTRENPTDGEILKLNDVESIRNSHWNATKQTIIVTHGWTHSGEAPVCTTIRDGFLKVRDCNVIILDWSEIADKLIYSVVAEIVPHVAQRTASFINFMRTEAGLRTSNLKIVGHSFGAQIAGLSAREVGKSSRVAEVIALDPSNVMFQHKKPGERLDKSDAENVQIIHTCAGGHGYYLSVGTSDFYANDGRHQPGCGIDLFGICAHLRSYKFFAESITNPKGFLGTRADGATAYMGGATPDPKAKGTYYFKTTGQYPFALGG</sequence>
<comment type="similarity">
    <text evidence="3 8">Belongs to the AB hydrolase superfamily. Lipase family.</text>
</comment>
<dbReference type="GO" id="GO:0008970">
    <property type="term" value="F:phospholipase A1 activity"/>
    <property type="evidence" value="ECO:0007669"/>
    <property type="project" value="UniProtKB-EC"/>
</dbReference>
<dbReference type="GO" id="GO:0017171">
    <property type="term" value="F:serine hydrolase activity"/>
    <property type="evidence" value="ECO:0007669"/>
    <property type="project" value="TreeGrafter"/>
</dbReference>
<dbReference type="GO" id="GO:0005615">
    <property type="term" value="C:extracellular space"/>
    <property type="evidence" value="ECO:0007669"/>
    <property type="project" value="TreeGrafter"/>
</dbReference>
<gene>
    <name evidence="11" type="primary">LOC100748405</name>
</gene>
<evidence type="ECO:0000256" key="6">
    <source>
        <dbReference type="ARBA" id="ARBA00022801"/>
    </source>
</evidence>
<dbReference type="GeneID" id="100748405"/>
<protein>
    <recommendedName>
        <fullName evidence="4">phospholipase A1</fullName>
        <ecNumber evidence="4">3.1.1.32</ecNumber>
    </recommendedName>
</protein>
<dbReference type="PANTHER" id="PTHR11610">
    <property type="entry name" value="LIPASE"/>
    <property type="match status" value="1"/>
</dbReference>
<dbReference type="Gene3D" id="3.40.50.1820">
    <property type="entry name" value="alpha/beta hydrolase"/>
    <property type="match status" value="1"/>
</dbReference>
<dbReference type="Pfam" id="PF00151">
    <property type="entry name" value="Lipase"/>
    <property type="match status" value="1"/>
</dbReference>
<reference evidence="11" key="1">
    <citation type="submission" date="2025-08" db="UniProtKB">
        <authorList>
            <consortium name="RefSeq"/>
        </authorList>
    </citation>
    <scope>IDENTIFICATION</scope>
</reference>
<evidence type="ECO:0000313" key="11">
    <source>
        <dbReference type="RefSeq" id="XP_012239344.1"/>
    </source>
</evidence>
<comment type="catalytic activity">
    <reaction evidence="1">
        <text>a 1,2-diacyl-sn-glycero-3-phosphocholine + H2O = a 2-acyl-sn-glycero-3-phosphocholine + a fatty acid + H(+)</text>
        <dbReference type="Rhea" id="RHEA:18689"/>
        <dbReference type="ChEBI" id="CHEBI:15377"/>
        <dbReference type="ChEBI" id="CHEBI:15378"/>
        <dbReference type="ChEBI" id="CHEBI:28868"/>
        <dbReference type="ChEBI" id="CHEBI:57643"/>
        <dbReference type="ChEBI" id="CHEBI:57875"/>
        <dbReference type="EC" id="3.1.1.32"/>
    </reaction>
</comment>
<dbReference type="InterPro" id="IPR033906">
    <property type="entry name" value="Lipase_N"/>
</dbReference>
<keyword evidence="10" id="KW-1185">Reference proteome</keyword>
<name>A0A6P3UR10_BOMIM</name>
<evidence type="ECO:0000256" key="8">
    <source>
        <dbReference type="RuleBase" id="RU004262"/>
    </source>
</evidence>
<dbReference type="InterPro" id="IPR013818">
    <property type="entry name" value="Lipase"/>
</dbReference>
<evidence type="ECO:0000256" key="5">
    <source>
        <dbReference type="ARBA" id="ARBA00022525"/>
    </source>
</evidence>